<name>A0ABW1NDB2_9ACTN</name>
<comment type="caution">
    <text evidence="1">The sequence shown here is derived from an EMBL/GenBank/DDBJ whole genome shotgun (WGS) entry which is preliminary data.</text>
</comment>
<accession>A0ABW1NDB2</accession>
<evidence type="ECO:0000313" key="1">
    <source>
        <dbReference type="EMBL" id="MFC6080883.1"/>
    </source>
</evidence>
<proteinExistence type="predicted"/>
<sequence length="471" mass="51676">MTTSTLTRPAARSAPPAVIIPPQPDGAISCWRRLVKTIDTTRPGAFALEGPWLQPGVAYELTAGAVVIVVDRYRDHWHVRMTTAQNEGLTDAHTWTVKSPLGKRVVDYLTRRLPSDAARHHAHRLESMPNRYPGRCSGCRREVPAGKGLVLPGPLRGIVTHLPGGCPPPPQVITPNRWAGICGACGGWVQAGEGVAVRLTAPRPVTGGRYEQMHNAPCPVDAPPGPPNRQPGWCADCGELVTPDSGYWLRNRLHHHRGCPPPTVSVPTWIGRVPPGELAAVGEATWVRLRLGEGEMPLPISTPGYRVLDDRYVELVGFALEVIAGRRGRRTRARFRLATPDEAADLLAGRLASAELARPHATGFRARWTAEKIGETRPWLAEITGRDATYGYRREFISPERDYKHASSTGARGVRYGWTLAVNRVYEASSPQTWSWTERKFLRVTPEGDIVGITGEEVEAWLDNAAVWIAS</sequence>
<gene>
    <name evidence="1" type="ORF">ACFP1K_06900</name>
</gene>
<dbReference type="RefSeq" id="WP_380748131.1">
    <property type="nucleotide sequence ID" value="NZ_JBHSRF010000007.1"/>
</dbReference>
<dbReference type="EMBL" id="JBHSRF010000007">
    <property type="protein sequence ID" value="MFC6080883.1"/>
    <property type="molecule type" value="Genomic_DNA"/>
</dbReference>
<organism evidence="1 2">
    <name type="scientific">Sphaerisporangium aureirubrum</name>
    <dbReference type="NCBI Taxonomy" id="1544736"/>
    <lineage>
        <taxon>Bacteria</taxon>
        <taxon>Bacillati</taxon>
        <taxon>Actinomycetota</taxon>
        <taxon>Actinomycetes</taxon>
        <taxon>Streptosporangiales</taxon>
        <taxon>Streptosporangiaceae</taxon>
        <taxon>Sphaerisporangium</taxon>
    </lineage>
</organism>
<evidence type="ECO:0000313" key="2">
    <source>
        <dbReference type="Proteomes" id="UP001596137"/>
    </source>
</evidence>
<protein>
    <submittedName>
        <fullName evidence="1">Uncharacterized protein</fullName>
    </submittedName>
</protein>
<dbReference type="Proteomes" id="UP001596137">
    <property type="component" value="Unassembled WGS sequence"/>
</dbReference>
<keyword evidence="2" id="KW-1185">Reference proteome</keyword>
<reference evidence="2" key="1">
    <citation type="journal article" date="2019" name="Int. J. Syst. Evol. Microbiol.">
        <title>The Global Catalogue of Microorganisms (GCM) 10K type strain sequencing project: providing services to taxonomists for standard genome sequencing and annotation.</title>
        <authorList>
            <consortium name="The Broad Institute Genomics Platform"/>
            <consortium name="The Broad Institute Genome Sequencing Center for Infectious Disease"/>
            <person name="Wu L."/>
            <person name="Ma J."/>
        </authorList>
    </citation>
    <scope>NUCLEOTIDE SEQUENCE [LARGE SCALE GENOMIC DNA]</scope>
    <source>
        <strain evidence="2">JCM 30346</strain>
    </source>
</reference>